<dbReference type="AlphaFoldDB" id="A0A932FYL4"/>
<dbReference type="EMBL" id="JACPRF010000209">
    <property type="protein sequence ID" value="MBI2876584.1"/>
    <property type="molecule type" value="Genomic_DNA"/>
</dbReference>
<feature type="chain" id="PRO_5037612418" evidence="1">
    <location>
        <begin position="22"/>
        <end position="197"/>
    </location>
</feature>
<evidence type="ECO:0000313" key="3">
    <source>
        <dbReference type="Proteomes" id="UP000769766"/>
    </source>
</evidence>
<feature type="signal peptide" evidence="1">
    <location>
        <begin position="1"/>
        <end position="21"/>
    </location>
</feature>
<keyword evidence="1" id="KW-0732">Signal</keyword>
<dbReference type="InterPro" id="IPR027304">
    <property type="entry name" value="Trigger_fact/SurA_dom_sf"/>
</dbReference>
<reference evidence="2" key="1">
    <citation type="submission" date="2020-07" db="EMBL/GenBank/DDBJ databases">
        <title>Huge and variable diversity of episymbiotic CPR bacteria and DPANN archaea in groundwater ecosystems.</title>
        <authorList>
            <person name="He C.Y."/>
            <person name="Keren R."/>
            <person name="Whittaker M."/>
            <person name="Farag I.F."/>
            <person name="Doudna J."/>
            <person name="Cate J.H.D."/>
            <person name="Banfield J.F."/>
        </authorList>
    </citation>
    <scope>NUCLEOTIDE SEQUENCE</scope>
    <source>
        <strain evidence="2">NC_groundwater_672_Ag_B-0.1um_62_36</strain>
    </source>
</reference>
<sequence>MRWLGGLCFLVLVLGGGPAWAADPEKAPEKARVVAEVDGEKITAEELDRSMAALLYSVEEQLFQVRTQKLEELIGERLLAKEAARRKIAVKELVEQEITAKSEKVTDQEIEAVYQSNRARLPGSEAEAKGRVRTFLQNQKSQKVREQFLASLKGQAKIAIYLEQPEPPVRAEIQLAGSPAKGSEKAPVTIVEFTDYQ</sequence>
<protein>
    <submittedName>
        <fullName evidence="2">SurA N-terminal domain-containing protein</fullName>
    </submittedName>
</protein>
<accession>A0A932FYL4</accession>
<name>A0A932FYL4_UNCTE</name>
<organism evidence="2 3">
    <name type="scientific">Tectimicrobiota bacterium</name>
    <dbReference type="NCBI Taxonomy" id="2528274"/>
    <lineage>
        <taxon>Bacteria</taxon>
        <taxon>Pseudomonadati</taxon>
        <taxon>Nitrospinota/Tectimicrobiota group</taxon>
        <taxon>Candidatus Tectimicrobiota</taxon>
    </lineage>
</organism>
<gene>
    <name evidence="2" type="ORF">HYY20_06860</name>
</gene>
<dbReference type="Gene3D" id="1.10.4030.10">
    <property type="entry name" value="Porin chaperone SurA, peptide-binding domain"/>
    <property type="match status" value="1"/>
</dbReference>
<evidence type="ECO:0000256" key="1">
    <source>
        <dbReference type="SAM" id="SignalP"/>
    </source>
</evidence>
<dbReference type="SUPFAM" id="SSF109998">
    <property type="entry name" value="Triger factor/SurA peptide-binding domain-like"/>
    <property type="match status" value="1"/>
</dbReference>
<dbReference type="Pfam" id="PF13624">
    <property type="entry name" value="SurA_N_3"/>
    <property type="match status" value="1"/>
</dbReference>
<comment type="caution">
    <text evidence="2">The sequence shown here is derived from an EMBL/GenBank/DDBJ whole genome shotgun (WGS) entry which is preliminary data.</text>
</comment>
<proteinExistence type="predicted"/>
<dbReference type="Gene3D" id="1.10.8.1040">
    <property type="match status" value="1"/>
</dbReference>
<dbReference type="Proteomes" id="UP000769766">
    <property type="component" value="Unassembled WGS sequence"/>
</dbReference>
<evidence type="ECO:0000313" key="2">
    <source>
        <dbReference type="EMBL" id="MBI2876584.1"/>
    </source>
</evidence>